<organism evidence="1 2">
    <name type="scientific">Candidatus Nealsonbacteria bacterium RIFCSPHIGHO2_01_FULL_43_31</name>
    <dbReference type="NCBI Taxonomy" id="1801665"/>
    <lineage>
        <taxon>Bacteria</taxon>
        <taxon>Candidatus Nealsoniibacteriota</taxon>
    </lineage>
</organism>
<evidence type="ECO:0000313" key="2">
    <source>
        <dbReference type="Proteomes" id="UP000178721"/>
    </source>
</evidence>
<comment type="caution">
    <text evidence="1">The sequence shown here is derived from an EMBL/GenBank/DDBJ whole genome shotgun (WGS) entry which is preliminary data.</text>
</comment>
<name>A0A1G2E3P8_9BACT</name>
<evidence type="ECO:0000313" key="1">
    <source>
        <dbReference type="EMBL" id="OGZ20484.1"/>
    </source>
</evidence>
<gene>
    <name evidence="1" type="ORF">A2654_01490</name>
</gene>
<accession>A0A1G2E3P8</accession>
<dbReference type="EMBL" id="MHMA01000009">
    <property type="protein sequence ID" value="OGZ20484.1"/>
    <property type="molecule type" value="Genomic_DNA"/>
</dbReference>
<reference evidence="1 2" key="1">
    <citation type="journal article" date="2016" name="Nat. Commun.">
        <title>Thousands of microbial genomes shed light on interconnected biogeochemical processes in an aquifer system.</title>
        <authorList>
            <person name="Anantharaman K."/>
            <person name="Brown C.T."/>
            <person name="Hug L.A."/>
            <person name="Sharon I."/>
            <person name="Castelle C.J."/>
            <person name="Probst A.J."/>
            <person name="Thomas B.C."/>
            <person name="Singh A."/>
            <person name="Wilkins M.J."/>
            <person name="Karaoz U."/>
            <person name="Brodie E.L."/>
            <person name="Williams K.H."/>
            <person name="Hubbard S.S."/>
            <person name="Banfield J.F."/>
        </authorList>
    </citation>
    <scope>NUCLEOTIDE SEQUENCE [LARGE SCALE GENOMIC DNA]</scope>
</reference>
<dbReference type="Proteomes" id="UP000178721">
    <property type="component" value="Unassembled WGS sequence"/>
</dbReference>
<dbReference type="AlphaFoldDB" id="A0A1G2E3P8"/>
<protein>
    <submittedName>
        <fullName evidence="1">Uncharacterized protein</fullName>
    </submittedName>
</protein>
<sequence length="148" mass="16918">MDILIKASGDVIEKTTFYDWLFTITNSSDRLFILCGGGTSITKALQKQGIEYEFFPTGREIKNEKGRIIAEDILREQKRLTEEQLNQRGIKATVFIPVFKLGDKVCHVNGDSYAMALYPSFNKIFIVTLRGRNKSFPNDLDKIEVVYL</sequence>
<proteinExistence type="predicted"/>